<keyword evidence="3 4" id="KW-0788">Thiol protease</keyword>
<evidence type="ECO:0000259" key="6">
    <source>
        <dbReference type="Pfam" id="PF00112"/>
    </source>
</evidence>
<evidence type="ECO:0000256" key="2">
    <source>
        <dbReference type="ARBA" id="ARBA00022801"/>
    </source>
</evidence>
<feature type="chain" id="PRO_5047487803" description="Aminopeptidase" evidence="5">
    <location>
        <begin position="20"/>
        <end position="370"/>
    </location>
</feature>
<dbReference type="Pfam" id="PF00112">
    <property type="entry name" value="Peptidase_C1"/>
    <property type="match status" value="1"/>
</dbReference>
<dbReference type="InterPro" id="IPR038765">
    <property type="entry name" value="Papain-like_cys_pep_sf"/>
</dbReference>
<evidence type="ECO:0000313" key="8">
    <source>
        <dbReference type="Proteomes" id="UP000772618"/>
    </source>
</evidence>
<dbReference type="PIRSF" id="PIRSF005700">
    <property type="entry name" value="PepC"/>
    <property type="match status" value="1"/>
</dbReference>
<protein>
    <recommendedName>
        <fullName evidence="4">Aminopeptidase</fullName>
    </recommendedName>
</protein>
<dbReference type="PROSITE" id="PS00139">
    <property type="entry name" value="THIOL_PROTEASE_CYS"/>
    <property type="match status" value="1"/>
</dbReference>
<name>A0ABS5VQJ5_9BACT</name>
<evidence type="ECO:0000256" key="4">
    <source>
        <dbReference type="PIRNR" id="PIRNR005700"/>
    </source>
</evidence>
<accession>A0ABS5VQJ5</accession>
<dbReference type="PANTHER" id="PTHR10363">
    <property type="entry name" value="BLEOMYCIN HYDROLASE"/>
    <property type="match status" value="1"/>
</dbReference>
<evidence type="ECO:0000256" key="1">
    <source>
        <dbReference type="ARBA" id="ARBA00022670"/>
    </source>
</evidence>
<keyword evidence="8" id="KW-1185">Reference proteome</keyword>
<dbReference type="EMBL" id="JAHESD010000015">
    <property type="protein sequence ID" value="MBT1703421.1"/>
    <property type="molecule type" value="Genomic_DNA"/>
</dbReference>
<dbReference type="RefSeq" id="WP_254153384.1">
    <property type="nucleotide sequence ID" value="NZ_JAHESD010000015.1"/>
</dbReference>
<dbReference type="InterPro" id="IPR000169">
    <property type="entry name" value="Pept_cys_AS"/>
</dbReference>
<dbReference type="Gene3D" id="3.90.70.10">
    <property type="entry name" value="Cysteine proteinases"/>
    <property type="match status" value="1"/>
</dbReference>
<dbReference type="Proteomes" id="UP000772618">
    <property type="component" value="Unassembled WGS sequence"/>
</dbReference>
<comment type="caution">
    <text evidence="7">The sequence shown here is derived from an EMBL/GenBank/DDBJ whole genome shotgun (WGS) entry which is preliminary data.</text>
</comment>
<keyword evidence="4 7" id="KW-0031">Aminopeptidase</keyword>
<organism evidence="7 8">
    <name type="scientific">Chryseosolibacter indicus</name>
    <dbReference type="NCBI Taxonomy" id="2782351"/>
    <lineage>
        <taxon>Bacteria</taxon>
        <taxon>Pseudomonadati</taxon>
        <taxon>Bacteroidota</taxon>
        <taxon>Cytophagia</taxon>
        <taxon>Cytophagales</taxon>
        <taxon>Chryseotaleaceae</taxon>
        <taxon>Chryseosolibacter</taxon>
    </lineage>
</organism>
<dbReference type="InterPro" id="IPR000668">
    <property type="entry name" value="Peptidase_C1A_C"/>
</dbReference>
<feature type="signal peptide" evidence="5">
    <location>
        <begin position="1"/>
        <end position="19"/>
    </location>
</feature>
<dbReference type="GO" id="GO:0004177">
    <property type="term" value="F:aminopeptidase activity"/>
    <property type="evidence" value="ECO:0007669"/>
    <property type="project" value="UniProtKB-KW"/>
</dbReference>
<proteinExistence type="inferred from homology"/>
<dbReference type="SUPFAM" id="SSF54001">
    <property type="entry name" value="Cysteine proteinases"/>
    <property type="match status" value="1"/>
</dbReference>
<feature type="domain" description="Peptidase C1A papain C-terminal" evidence="6">
    <location>
        <begin position="31"/>
        <end position="73"/>
    </location>
</feature>
<reference evidence="7 8" key="1">
    <citation type="submission" date="2021-05" db="EMBL/GenBank/DDBJ databases">
        <title>A Polyphasic approach of four new species of the genus Ohtaekwangia: Ohtaekwangia histidinii sp. nov., Ohtaekwangia cretensis sp. nov., Ohtaekwangia indiensis sp. nov., Ohtaekwangia reichenbachii sp. nov. from diverse environment.</title>
        <authorList>
            <person name="Octaviana S."/>
        </authorList>
    </citation>
    <scope>NUCLEOTIDE SEQUENCE [LARGE SCALE GENOMIC DNA]</scope>
    <source>
        <strain evidence="7 8">PWU20</strain>
    </source>
</reference>
<evidence type="ECO:0000256" key="3">
    <source>
        <dbReference type="ARBA" id="ARBA00022807"/>
    </source>
</evidence>
<evidence type="ECO:0000313" key="7">
    <source>
        <dbReference type="EMBL" id="MBT1703421.1"/>
    </source>
</evidence>
<gene>
    <name evidence="7" type="ORF">KK060_09035</name>
</gene>
<keyword evidence="5" id="KW-0732">Signal</keyword>
<sequence>MLKITVSILVVVSCSQAFAQGTATHPTPAKTVAFTPVKNQANTGTCWSFSTISLIESQTIKSGLGEFDLSEMYTVRSIYTEKARNYILRQGAAQFGPGGLGHDVINAISKYGTAPESVYSGLLLGTKSHDHSKLDASLKAYLDNVLSKRPIASDWMTGFQQILDDHLGKAPEKFTYKEKVYTPISFAKEVLKFNSNDYVFLTSFSHHPYYDQFILEIPDNYANASYHNLPLEEMIALVDKALEKGFSLMWDADVSNANFNQKKGYALQLKEGKDAVNKIDPEAEEDLYNQGLRQQLFENLTTQDDHLMHLVGVEKSTKGKKFYVVKNSWGEVGPFKGLIKVSEAYFAINTVSLVVPKDALDDSLKGKMRL</sequence>
<keyword evidence="1 4" id="KW-0645">Protease</keyword>
<evidence type="ECO:0000256" key="5">
    <source>
        <dbReference type="SAM" id="SignalP"/>
    </source>
</evidence>
<dbReference type="Pfam" id="PF03051">
    <property type="entry name" value="Peptidase_C1_2"/>
    <property type="match status" value="1"/>
</dbReference>
<dbReference type="InterPro" id="IPR004134">
    <property type="entry name" value="Peptidase_C1B"/>
</dbReference>
<keyword evidence="2 4" id="KW-0378">Hydrolase</keyword>
<comment type="similarity">
    <text evidence="4">Belongs to the peptidase C1 family.</text>
</comment>
<dbReference type="PANTHER" id="PTHR10363:SF2">
    <property type="entry name" value="BLEOMYCIN HYDROLASE"/>
    <property type="match status" value="1"/>
</dbReference>